<dbReference type="Gene3D" id="1.10.10.10">
    <property type="entry name" value="Winged helix-like DNA-binding domain superfamily/Winged helix DNA-binding domain"/>
    <property type="match status" value="1"/>
</dbReference>
<dbReference type="InterPro" id="IPR000847">
    <property type="entry name" value="LysR_HTH_N"/>
</dbReference>
<comment type="caution">
    <text evidence="6">The sequence shown here is derived from an EMBL/GenBank/DDBJ whole genome shotgun (WGS) entry which is preliminary data.</text>
</comment>
<dbReference type="Proteomes" id="UP000473470">
    <property type="component" value="Unassembled WGS sequence"/>
</dbReference>
<name>A0A6L3MTQ0_9BURK</name>
<keyword evidence="4" id="KW-0804">Transcription</keyword>
<dbReference type="EMBL" id="VZOK01000030">
    <property type="protein sequence ID" value="KAB0636225.1"/>
    <property type="molecule type" value="Genomic_DNA"/>
</dbReference>
<evidence type="ECO:0000313" key="7">
    <source>
        <dbReference type="Proteomes" id="UP000473470"/>
    </source>
</evidence>
<dbReference type="Pfam" id="PF00126">
    <property type="entry name" value="HTH_1"/>
    <property type="match status" value="1"/>
</dbReference>
<evidence type="ECO:0000256" key="2">
    <source>
        <dbReference type="ARBA" id="ARBA00023015"/>
    </source>
</evidence>
<comment type="similarity">
    <text evidence="1">Belongs to the LysR transcriptional regulatory family.</text>
</comment>
<dbReference type="AlphaFoldDB" id="A0A6L3MTQ0"/>
<dbReference type="SUPFAM" id="SSF46785">
    <property type="entry name" value="Winged helix' DNA-binding domain"/>
    <property type="match status" value="1"/>
</dbReference>
<dbReference type="InterPro" id="IPR036388">
    <property type="entry name" value="WH-like_DNA-bd_sf"/>
</dbReference>
<gene>
    <name evidence="6" type="ORF">F7R25_20425</name>
</gene>
<dbReference type="SUPFAM" id="SSF53850">
    <property type="entry name" value="Periplasmic binding protein-like II"/>
    <property type="match status" value="1"/>
</dbReference>
<dbReference type="PROSITE" id="PS50931">
    <property type="entry name" value="HTH_LYSR"/>
    <property type="match status" value="1"/>
</dbReference>
<dbReference type="InterPro" id="IPR036390">
    <property type="entry name" value="WH_DNA-bd_sf"/>
</dbReference>
<keyword evidence="2" id="KW-0805">Transcription regulation</keyword>
<dbReference type="FunFam" id="1.10.10.10:FF:000001">
    <property type="entry name" value="LysR family transcriptional regulator"/>
    <property type="match status" value="1"/>
</dbReference>
<evidence type="ECO:0000256" key="1">
    <source>
        <dbReference type="ARBA" id="ARBA00009437"/>
    </source>
</evidence>
<dbReference type="Pfam" id="PF03466">
    <property type="entry name" value="LysR_substrate"/>
    <property type="match status" value="1"/>
</dbReference>
<evidence type="ECO:0000256" key="4">
    <source>
        <dbReference type="ARBA" id="ARBA00023163"/>
    </source>
</evidence>
<dbReference type="InterPro" id="IPR005119">
    <property type="entry name" value="LysR_subst-bd"/>
</dbReference>
<dbReference type="GO" id="GO:0003700">
    <property type="term" value="F:DNA-binding transcription factor activity"/>
    <property type="evidence" value="ECO:0007669"/>
    <property type="project" value="InterPro"/>
</dbReference>
<dbReference type="PRINTS" id="PR00039">
    <property type="entry name" value="HTHLYSR"/>
</dbReference>
<dbReference type="Gene3D" id="3.40.190.290">
    <property type="match status" value="1"/>
</dbReference>
<protein>
    <submittedName>
        <fullName evidence="6">LysR family transcriptional regulator</fullName>
    </submittedName>
</protein>
<evidence type="ECO:0000256" key="3">
    <source>
        <dbReference type="ARBA" id="ARBA00023125"/>
    </source>
</evidence>
<dbReference type="GO" id="GO:0000976">
    <property type="term" value="F:transcription cis-regulatory region binding"/>
    <property type="evidence" value="ECO:0007669"/>
    <property type="project" value="TreeGrafter"/>
</dbReference>
<sequence>MDLRALQIFKTVVDEGGVARAAERLHCVQSNVSTRIRQLEDMLGTRLFDRVGKRLTVTPRGVVLHGYAARLLELADEARQVMKGTDQPCTELRIGATVATATLHLPRALTEFHRQHPEIQLRVNVATSDSIVRDVLDQALDVGFIVGPGSHDALHQIELDAEELVLLTDRRHPVIRNPKDLANTMIIGFREGCAYRNRLQRWLAEGGVPLTRMLEFDSSEAIVGCVAVGLGAAIMPAAVVGNLGFTDQIQCHPLPEPYALVRTTMIWRADSRHHANHRQLAESFVGRPAPSAALAQTAPAVDVCDTCDL</sequence>
<dbReference type="PANTHER" id="PTHR30126:SF40">
    <property type="entry name" value="HTH-TYPE TRANSCRIPTIONAL REGULATOR GLTR"/>
    <property type="match status" value="1"/>
</dbReference>
<accession>A0A6L3MTQ0</accession>
<dbReference type="RefSeq" id="WP_081069796.1">
    <property type="nucleotide sequence ID" value="NZ_CABVPM010000025.1"/>
</dbReference>
<reference evidence="6 7" key="1">
    <citation type="submission" date="2019-09" db="EMBL/GenBank/DDBJ databases">
        <title>Draft genome sequences of 48 bacterial type strains from the CCUG.</title>
        <authorList>
            <person name="Tunovic T."/>
            <person name="Pineiro-Iglesias B."/>
            <person name="Unosson C."/>
            <person name="Inganas E."/>
            <person name="Ohlen M."/>
            <person name="Cardew S."/>
            <person name="Jensie-Markopoulos S."/>
            <person name="Salva-Serra F."/>
            <person name="Jaen-Luchoro D."/>
            <person name="Karlsson R."/>
            <person name="Svensson-Stadler L."/>
            <person name="Chun J."/>
            <person name="Moore E."/>
        </authorList>
    </citation>
    <scope>NUCLEOTIDE SEQUENCE [LARGE SCALE GENOMIC DNA]</scope>
    <source>
        <strain evidence="6 7">CCUG 65686</strain>
    </source>
</reference>
<dbReference type="PANTHER" id="PTHR30126">
    <property type="entry name" value="HTH-TYPE TRANSCRIPTIONAL REGULATOR"/>
    <property type="match status" value="1"/>
</dbReference>
<proteinExistence type="inferred from homology"/>
<keyword evidence="3" id="KW-0238">DNA-binding</keyword>
<dbReference type="GeneID" id="93054695"/>
<organism evidence="6 7">
    <name type="scientific">Burkholderia stagnalis</name>
    <dbReference type="NCBI Taxonomy" id="1503054"/>
    <lineage>
        <taxon>Bacteria</taxon>
        <taxon>Pseudomonadati</taxon>
        <taxon>Pseudomonadota</taxon>
        <taxon>Betaproteobacteria</taxon>
        <taxon>Burkholderiales</taxon>
        <taxon>Burkholderiaceae</taxon>
        <taxon>Burkholderia</taxon>
        <taxon>Burkholderia cepacia complex</taxon>
    </lineage>
</organism>
<evidence type="ECO:0000259" key="5">
    <source>
        <dbReference type="PROSITE" id="PS50931"/>
    </source>
</evidence>
<evidence type="ECO:0000313" key="6">
    <source>
        <dbReference type="EMBL" id="KAB0636225.1"/>
    </source>
</evidence>
<feature type="domain" description="HTH lysR-type" evidence="5">
    <location>
        <begin position="1"/>
        <end position="58"/>
    </location>
</feature>